<gene>
    <name evidence="2" type="ORF">CVT26_010003</name>
</gene>
<evidence type="ECO:0000256" key="1">
    <source>
        <dbReference type="SAM" id="MobiDB-lite"/>
    </source>
</evidence>
<dbReference type="InParanoid" id="A0A409WTH1"/>
<evidence type="ECO:0000313" key="2">
    <source>
        <dbReference type="EMBL" id="PPQ81823.1"/>
    </source>
</evidence>
<dbReference type="OrthoDB" id="2662290at2759"/>
<feature type="compositionally biased region" description="Polar residues" evidence="1">
    <location>
        <begin position="313"/>
        <end position="325"/>
    </location>
</feature>
<dbReference type="STRING" id="231916.A0A409WTH1"/>
<dbReference type="AlphaFoldDB" id="A0A409WTH1"/>
<organism evidence="2 3">
    <name type="scientific">Gymnopilus dilepis</name>
    <dbReference type="NCBI Taxonomy" id="231916"/>
    <lineage>
        <taxon>Eukaryota</taxon>
        <taxon>Fungi</taxon>
        <taxon>Dikarya</taxon>
        <taxon>Basidiomycota</taxon>
        <taxon>Agaricomycotina</taxon>
        <taxon>Agaricomycetes</taxon>
        <taxon>Agaricomycetidae</taxon>
        <taxon>Agaricales</taxon>
        <taxon>Agaricineae</taxon>
        <taxon>Hymenogastraceae</taxon>
        <taxon>Gymnopilus</taxon>
    </lineage>
</organism>
<proteinExistence type="predicted"/>
<reference evidence="2 3" key="1">
    <citation type="journal article" date="2018" name="Evol. Lett.">
        <title>Horizontal gene cluster transfer increased hallucinogenic mushroom diversity.</title>
        <authorList>
            <person name="Reynolds H.T."/>
            <person name="Vijayakumar V."/>
            <person name="Gluck-Thaler E."/>
            <person name="Korotkin H.B."/>
            <person name="Matheny P.B."/>
            <person name="Slot J.C."/>
        </authorList>
    </citation>
    <scope>NUCLEOTIDE SEQUENCE [LARGE SCALE GENOMIC DNA]</scope>
    <source>
        <strain evidence="2 3">SRW20</strain>
    </source>
</reference>
<dbReference type="Proteomes" id="UP000284706">
    <property type="component" value="Unassembled WGS sequence"/>
</dbReference>
<feature type="compositionally biased region" description="Low complexity" evidence="1">
    <location>
        <begin position="428"/>
        <end position="441"/>
    </location>
</feature>
<comment type="caution">
    <text evidence="2">The sequence shown here is derived from an EMBL/GenBank/DDBJ whole genome shotgun (WGS) entry which is preliminary data.</text>
</comment>
<accession>A0A409WTH1</accession>
<keyword evidence="3" id="KW-1185">Reference proteome</keyword>
<feature type="compositionally biased region" description="Polar residues" evidence="1">
    <location>
        <begin position="471"/>
        <end position="484"/>
    </location>
</feature>
<evidence type="ECO:0000313" key="3">
    <source>
        <dbReference type="Proteomes" id="UP000284706"/>
    </source>
</evidence>
<feature type="region of interest" description="Disordered" evidence="1">
    <location>
        <begin position="313"/>
        <end position="495"/>
    </location>
</feature>
<protein>
    <submittedName>
        <fullName evidence="2">Uncharacterized protein</fullName>
    </submittedName>
</protein>
<feature type="compositionally biased region" description="Gly residues" evidence="1">
    <location>
        <begin position="399"/>
        <end position="414"/>
    </location>
</feature>
<feature type="compositionally biased region" description="Basic and acidic residues" evidence="1">
    <location>
        <begin position="459"/>
        <end position="470"/>
    </location>
</feature>
<feature type="compositionally biased region" description="Basic residues" evidence="1">
    <location>
        <begin position="369"/>
        <end position="392"/>
    </location>
</feature>
<name>A0A409WTH1_9AGAR</name>
<sequence length="523" mass="57156">MTLPPNEIYARLLFAEGQGLPLWDPSLDANSPQQYQQHGIQVGDVGYHSRDGRFIFLFNISLPKEHPINIWRGNLPDSFEPITLGIPDSRPGAYPPPSVFLHTNSGKMSFEGTAEANVPKTPLDAAFSFGHQSDHSQGAALVLRNGASNINYDLDLSDWAGRKARFCYEYAASLGYSIPNGGIYLVTGVAKTNNWHISTFSKSSGGNFASFKISVAGVLSGKITGSESIQESSLHTPRHSPPDHCVQNQTVFIRGWKMMLSKQLWKNLKIKPRAKLIDIQYSKFDKVKLLGPIICPPEASNRIPEREPVLTATLSSDSTTVTQTPLELGGIRDHGPSTDLTCITDGEESTQGRKASSDSSSDFETSTTKKAHINKARKKKKKKVPRGGNSHHKRDDDPSGGGSGQGCGGKGGHANGDSDEGGGRGSRRQSGNNNGQNGNPRSSERYTQFRRRFAGGQPGEEREEHSDHGENTSSELELQGTSSHSSEDFEPLHQPYHPSDVINRFLLEEVKTQSNLYNTIVYS</sequence>
<dbReference type="EMBL" id="NHYE01004824">
    <property type="protein sequence ID" value="PPQ81823.1"/>
    <property type="molecule type" value="Genomic_DNA"/>
</dbReference>